<keyword evidence="2" id="KW-1185">Reference proteome</keyword>
<reference evidence="1 2" key="1">
    <citation type="journal article" date="2012" name="J. Bacteriol.">
        <title>Genome Sequence of Oceanibaculum indicum Type Strain P24.</title>
        <authorList>
            <person name="Lai Q."/>
            <person name="Shao Z."/>
        </authorList>
    </citation>
    <scope>NUCLEOTIDE SEQUENCE [LARGE SCALE GENOMIC DNA]</scope>
    <source>
        <strain evidence="1 2">P24</strain>
    </source>
</reference>
<dbReference type="AlphaFoldDB" id="K2KBR2"/>
<name>K2KBR2_9PROT</name>
<organism evidence="1 2">
    <name type="scientific">Oceanibaculum indicum P24</name>
    <dbReference type="NCBI Taxonomy" id="1207063"/>
    <lineage>
        <taxon>Bacteria</taxon>
        <taxon>Pseudomonadati</taxon>
        <taxon>Pseudomonadota</taxon>
        <taxon>Alphaproteobacteria</taxon>
        <taxon>Rhodospirillales</taxon>
        <taxon>Oceanibaculaceae</taxon>
        <taxon>Oceanibaculum</taxon>
    </lineage>
</organism>
<comment type="caution">
    <text evidence="1">The sequence shown here is derived from an EMBL/GenBank/DDBJ whole genome shotgun (WGS) entry which is preliminary data.</text>
</comment>
<accession>K2KBR2</accession>
<evidence type="ECO:0000313" key="2">
    <source>
        <dbReference type="Proteomes" id="UP000006746"/>
    </source>
</evidence>
<proteinExistence type="predicted"/>
<dbReference type="EMBL" id="AMRL01000014">
    <property type="protein sequence ID" value="EKE74805.1"/>
    <property type="molecule type" value="Genomic_DNA"/>
</dbReference>
<gene>
    <name evidence="1" type="ORF">P24_11667</name>
</gene>
<dbReference type="Proteomes" id="UP000006746">
    <property type="component" value="Unassembled WGS sequence"/>
</dbReference>
<evidence type="ECO:0000313" key="1">
    <source>
        <dbReference type="EMBL" id="EKE74805.1"/>
    </source>
</evidence>
<sequence>MVVADRPQPLDRLADDRFVSRAVAGLQPQLEAGDIARFQRLAEPVGKRRQIDLRRRYEIQPGANGQAFP</sequence>
<protein>
    <submittedName>
        <fullName evidence="1">Uncharacterized protein</fullName>
    </submittedName>
</protein>